<protein>
    <submittedName>
        <fullName evidence="4">Porin family protein</fullName>
    </submittedName>
</protein>
<feature type="chain" id="PRO_5023093977" evidence="2">
    <location>
        <begin position="20"/>
        <end position="196"/>
    </location>
</feature>
<dbReference type="AlphaFoldDB" id="A0A5B7ST92"/>
<reference evidence="4 5" key="1">
    <citation type="submission" date="2019-05" db="EMBL/GenBank/DDBJ databases">
        <title>Genome sequencing of F202Z8.</title>
        <authorList>
            <person name="Kwon Y.M."/>
        </authorList>
    </citation>
    <scope>NUCLEOTIDE SEQUENCE [LARGE SCALE GENOMIC DNA]</scope>
    <source>
        <strain evidence="4 5">F202Z8</strain>
    </source>
</reference>
<organism evidence="4 5">
    <name type="scientific">Aggregatimonas sangjinii</name>
    <dbReference type="NCBI Taxonomy" id="2583587"/>
    <lineage>
        <taxon>Bacteria</taxon>
        <taxon>Pseudomonadati</taxon>
        <taxon>Bacteroidota</taxon>
        <taxon>Flavobacteriia</taxon>
        <taxon>Flavobacteriales</taxon>
        <taxon>Flavobacteriaceae</taxon>
        <taxon>Aggregatimonas</taxon>
    </lineage>
</organism>
<dbReference type="InterPro" id="IPR027385">
    <property type="entry name" value="Beta-barrel_OMP"/>
</dbReference>
<keyword evidence="5" id="KW-1185">Reference proteome</keyword>
<dbReference type="Proteomes" id="UP000310017">
    <property type="component" value="Chromosome"/>
</dbReference>
<dbReference type="RefSeq" id="WP_138854094.1">
    <property type="nucleotide sequence ID" value="NZ_CP040710.1"/>
</dbReference>
<keyword evidence="1 2" id="KW-0732">Signal</keyword>
<name>A0A5B7ST92_9FLAO</name>
<dbReference type="Pfam" id="PF13505">
    <property type="entry name" value="OMP_b-brl"/>
    <property type="match status" value="1"/>
</dbReference>
<dbReference type="OrthoDB" id="1438113at2"/>
<evidence type="ECO:0000313" key="4">
    <source>
        <dbReference type="EMBL" id="QCX01757.1"/>
    </source>
</evidence>
<dbReference type="EMBL" id="CP040710">
    <property type="protein sequence ID" value="QCX01757.1"/>
    <property type="molecule type" value="Genomic_DNA"/>
</dbReference>
<dbReference type="KEGG" id="asag:FGM00_17145"/>
<dbReference type="SUPFAM" id="SSF56925">
    <property type="entry name" value="OMPA-like"/>
    <property type="match status" value="1"/>
</dbReference>
<evidence type="ECO:0000313" key="5">
    <source>
        <dbReference type="Proteomes" id="UP000310017"/>
    </source>
</evidence>
<feature type="signal peptide" evidence="2">
    <location>
        <begin position="1"/>
        <end position="19"/>
    </location>
</feature>
<evidence type="ECO:0000256" key="1">
    <source>
        <dbReference type="ARBA" id="ARBA00022729"/>
    </source>
</evidence>
<dbReference type="InterPro" id="IPR011250">
    <property type="entry name" value="OMP/PagP_B-barrel"/>
</dbReference>
<sequence length="196" mass="22191">MTKQLFLACIFLFALQATAQNKKLSVEANYSIDVSDAEYFANGVYDVGVKYRFINTPLVHLGLDLNLGFNYYNPDFSGRSLNIENKRFLYQPKVFAEFDLPFISKLHPSVGLGYSIVRFDTTGNSGDLDLTDKGGDGGFSFDAGLSYDITKRLFIQVKYDFINLNIKDRVFLDGEVIDIDRDSPINRIKFGIGFHF</sequence>
<gene>
    <name evidence="4" type="ORF">FGM00_17145</name>
</gene>
<accession>A0A5B7ST92</accession>
<evidence type="ECO:0000259" key="3">
    <source>
        <dbReference type="Pfam" id="PF13505"/>
    </source>
</evidence>
<feature type="domain" description="Outer membrane protein beta-barrel" evidence="3">
    <location>
        <begin position="6"/>
        <end position="196"/>
    </location>
</feature>
<dbReference type="Gene3D" id="2.40.160.20">
    <property type="match status" value="1"/>
</dbReference>
<proteinExistence type="predicted"/>
<evidence type="ECO:0000256" key="2">
    <source>
        <dbReference type="SAM" id="SignalP"/>
    </source>
</evidence>